<sequence length="100" mass="11270">MRLEFNNQAQHPVGKSTGSMVHRLSGTVPPLFTANPHHQQHLYLPSSPRKQRGPLKFETATTEVRPSLQLNTSTLTRHPHHNTTVDGAQPRLRPDSQPRL</sequence>
<name>A0A5B7KJ92_PORTR</name>
<comment type="caution">
    <text evidence="2">The sequence shown here is derived from an EMBL/GenBank/DDBJ whole genome shotgun (WGS) entry which is preliminary data.</text>
</comment>
<feature type="compositionally biased region" description="Polar residues" evidence="1">
    <location>
        <begin position="59"/>
        <end position="86"/>
    </location>
</feature>
<accession>A0A5B7KJ92</accession>
<gene>
    <name evidence="2" type="ORF">E2C01_102741</name>
</gene>
<evidence type="ECO:0000313" key="3">
    <source>
        <dbReference type="Proteomes" id="UP000324222"/>
    </source>
</evidence>
<dbReference type="EMBL" id="VSRR010153617">
    <property type="protein sequence ID" value="MPD06907.1"/>
    <property type="molecule type" value="Genomic_DNA"/>
</dbReference>
<reference evidence="2 3" key="1">
    <citation type="submission" date="2019-05" db="EMBL/GenBank/DDBJ databases">
        <title>Another draft genome of Portunus trituberculatus and its Hox gene families provides insights of decapod evolution.</title>
        <authorList>
            <person name="Jeong J.-H."/>
            <person name="Song I."/>
            <person name="Kim S."/>
            <person name="Choi T."/>
            <person name="Kim D."/>
            <person name="Ryu S."/>
            <person name="Kim W."/>
        </authorList>
    </citation>
    <scope>NUCLEOTIDE SEQUENCE [LARGE SCALE GENOMIC DNA]</scope>
    <source>
        <tissue evidence="2">Muscle</tissue>
    </source>
</reference>
<feature type="compositionally biased region" description="Polar residues" evidence="1">
    <location>
        <begin position="1"/>
        <end position="10"/>
    </location>
</feature>
<feature type="region of interest" description="Disordered" evidence="1">
    <location>
        <begin position="1"/>
        <end position="100"/>
    </location>
</feature>
<keyword evidence="3" id="KW-1185">Reference proteome</keyword>
<organism evidence="2 3">
    <name type="scientific">Portunus trituberculatus</name>
    <name type="common">Swimming crab</name>
    <name type="synonym">Neptunus trituberculatus</name>
    <dbReference type="NCBI Taxonomy" id="210409"/>
    <lineage>
        <taxon>Eukaryota</taxon>
        <taxon>Metazoa</taxon>
        <taxon>Ecdysozoa</taxon>
        <taxon>Arthropoda</taxon>
        <taxon>Crustacea</taxon>
        <taxon>Multicrustacea</taxon>
        <taxon>Malacostraca</taxon>
        <taxon>Eumalacostraca</taxon>
        <taxon>Eucarida</taxon>
        <taxon>Decapoda</taxon>
        <taxon>Pleocyemata</taxon>
        <taxon>Brachyura</taxon>
        <taxon>Eubrachyura</taxon>
        <taxon>Portunoidea</taxon>
        <taxon>Portunidae</taxon>
        <taxon>Portuninae</taxon>
        <taxon>Portunus</taxon>
    </lineage>
</organism>
<evidence type="ECO:0000256" key="1">
    <source>
        <dbReference type="SAM" id="MobiDB-lite"/>
    </source>
</evidence>
<proteinExistence type="predicted"/>
<evidence type="ECO:0000313" key="2">
    <source>
        <dbReference type="EMBL" id="MPD06907.1"/>
    </source>
</evidence>
<dbReference type="AlphaFoldDB" id="A0A5B7KJ92"/>
<protein>
    <submittedName>
        <fullName evidence="2">Uncharacterized protein</fullName>
    </submittedName>
</protein>
<dbReference type="Proteomes" id="UP000324222">
    <property type="component" value="Unassembled WGS sequence"/>
</dbReference>